<dbReference type="CDD" id="cd00077">
    <property type="entry name" value="HDc"/>
    <property type="match status" value="1"/>
</dbReference>
<dbReference type="RefSeq" id="WP_013682268.1">
    <property type="nucleotide sequence ID" value="NC_015318.1"/>
</dbReference>
<dbReference type="STRING" id="760142.Hipma_1277"/>
<dbReference type="InParanoid" id="F2LXC2"/>
<proteinExistence type="predicted"/>
<accession>F2LXC2</accession>
<dbReference type="GO" id="GO:0016787">
    <property type="term" value="F:hydrolase activity"/>
    <property type="evidence" value="ECO:0007669"/>
    <property type="project" value="UniProtKB-KW"/>
</dbReference>
<reference evidence="3" key="2">
    <citation type="submission" date="2011-03" db="EMBL/GenBank/DDBJ databases">
        <title>The complete genome of Hippea maritima DSM 10411.</title>
        <authorList>
            <consortium name="US DOE Joint Genome Institute (JGI-PGF)"/>
            <person name="Lucas S."/>
            <person name="Copeland A."/>
            <person name="Lapidus A."/>
            <person name="Bruce D."/>
            <person name="Goodwin L."/>
            <person name="Pitluck S."/>
            <person name="Peters L."/>
            <person name="Kyrpides N."/>
            <person name="Mavromatis K."/>
            <person name="Pagani I."/>
            <person name="Ivanova N."/>
            <person name="Mikhailova N."/>
            <person name="Lu M."/>
            <person name="Detter J.C."/>
            <person name="Tapia R."/>
            <person name="Han C."/>
            <person name="Land M."/>
            <person name="Hauser L."/>
            <person name="Markowitz V."/>
            <person name="Cheng J.-F."/>
            <person name="Hugenholtz P."/>
            <person name="Woyke T."/>
            <person name="Wu D."/>
            <person name="Spring S."/>
            <person name="Schroeder M."/>
            <person name="Brambilla E."/>
            <person name="Klenk H.-P."/>
            <person name="Eisen J.A."/>
        </authorList>
    </citation>
    <scope>NUCLEOTIDE SEQUENCE [LARGE SCALE GENOMIC DNA]</scope>
    <source>
        <strain evidence="3">ATCC 700847 / DSM 10411 / MH2</strain>
    </source>
</reference>
<keyword evidence="3" id="KW-1185">Reference proteome</keyword>
<name>F2LXC2_HIPMA</name>
<feature type="domain" description="HD-GYP" evidence="1">
    <location>
        <begin position="195"/>
        <end position="386"/>
    </location>
</feature>
<evidence type="ECO:0000259" key="1">
    <source>
        <dbReference type="PROSITE" id="PS51832"/>
    </source>
</evidence>
<dbReference type="PANTHER" id="PTHR43155:SF2">
    <property type="entry name" value="CYCLIC DI-GMP PHOSPHODIESTERASE PA4108"/>
    <property type="match status" value="1"/>
</dbReference>
<dbReference type="SUPFAM" id="SSF109604">
    <property type="entry name" value="HD-domain/PDEase-like"/>
    <property type="match status" value="2"/>
</dbReference>
<dbReference type="HOGENOM" id="CLU_040286_2_0_7"/>
<gene>
    <name evidence="2" type="ordered locus">Hipma_1277</name>
</gene>
<dbReference type="Proteomes" id="UP000008139">
    <property type="component" value="Chromosome"/>
</dbReference>
<dbReference type="Gene3D" id="1.10.3210.10">
    <property type="entry name" value="Hypothetical protein af1432"/>
    <property type="match status" value="2"/>
</dbReference>
<reference evidence="2 3" key="1">
    <citation type="journal article" date="2011" name="Stand. Genomic Sci.">
        <title>Complete genome sequence of the thermophilic sulfur-reducer Hippea maritima type strain (MH(2)).</title>
        <authorList>
            <person name="Huntemann M."/>
            <person name="Lu M."/>
            <person name="Nolan M."/>
            <person name="Lapidus A."/>
            <person name="Lucas S."/>
            <person name="Hammon N."/>
            <person name="Deshpande S."/>
            <person name="Cheng J.F."/>
            <person name="Tapia R."/>
            <person name="Han C."/>
            <person name="Goodwin L."/>
            <person name="Pitluck S."/>
            <person name="Liolios K."/>
            <person name="Pagani I."/>
            <person name="Ivanova N."/>
            <person name="Ovchinikova G."/>
            <person name="Pati A."/>
            <person name="Chen A."/>
            <person name="Palaniappan K."/>
            <person name="Land M."/>
            <person name="Hauser L."/>
            <person name="Jeffries C.D."/>
            <person name="Detter J.C."/>
            <person name="Brambilla E.M."/>
            <person name="Rohde M."/>
            <person name="Spring S."/>
            <person name="Goker M."/>
            <person name="Woyke T."/>
            <person name="Bristow J."/>
            <person name="Eisen J.A."/>
            <person name="Markowitz V."/>
            <person name="Hugenholtz P."/>
            <person name="Kyrpides N.C."/>
            <person name="Klenk H.P."/>
            <person name="Mavromatis K."/>
        </authorList>
    </citation>
    <scope>NUCLEOTIDE SEQUENCE [LARGE SCALE GENOMIC DNA]</scope>
    <source>
        <strain evidence="3">ATCC 700847 / DSM 10411 / MH2</strain>
    </source>
</reference>
<dbReference type="PROSITE" id="PS51832">
    <property type="entry name" value="HD_GYP"/>
    <property type="match status" value="1"/>
</dbReference>
<keyword evidence="2" id="KW-0378">Hydrolase</keyword>
<dbReference type="PANTHER" id="PTHR43155">
    <property type="entry name" value="CYCLIC DI-GMP PHOSPHODIESTERASE PA4108-RELATED"/>
    <property type="match status" value="1"/>
</dbReference>
<sequence length="393" mass="45081">MDVNRVLFELSRLSDSIEGNDTFHQRRVTIIAHSIASELGLEEFGLDLLVKAALIHDIALLNDTSKVETFRQIVYEDFKKLNRHSLLSGRVARFFNLHLDVTTAITLHHTPSNSNSSVLGSILFLADNIEVAYRSLTNPYAFDELFDFLSQKKELFDGEMLTAFEKLSKRDCFWFNLLEENVDKSVLKILDGLKGQKVDDKFKTAVAYFLAYISDNISPFFDGYSILTKNIAISLGYKLDLDIKTLQFASLVSHVGNLIIPFDVFSLPSLDSETYNIIKSHTYQADWMLRGLGFNDEAQIVAMHHENYIKDGYPCRKEPMLESAVVGLSSFVAAMMQDRPYRESLDDEEIKVQIRGFKNKYPDYLLEALVEVDLNRIRKTKDEYYEAVKRLFI</sequence>
<dbReference type="AlphaFoldDB" id="F2LXC2"/>
<organism evidence="2 3">
    <name type="scientific">Hippea maritima (strain ATCC 700847 / DSM 10411 / MH2)</name>
    <dbReference type="NCBI Taxonomy" id="760142"/>
    <lineage>
        <taxon>Bacteria</taxon>
        <taxon>Pseudomonadati</taxon>
        <taxon>Campylobacterota</taxon>
        <taxon>Desulfurellia</taxon>
        <taxon>Desulfurellales</taxon>
        <taxon>Hippeaceae</taxon>
        <taxon>Hippea</taxon>
    </lineage>
</organism>
<dbReference type="EMBL" id="CP002606">
    <property type="protein sequence ID" value="AEA34236.1"/>
    <property type="molecule type" value="Genomic_DNA"/>
</dbReference>
<evidence type="ECO:0000313" key="2">
    <source>
        <dbReference type="EMBL" id="AEA34236.1"/>
    </source>
</evidence>
<dbReference type="Pfam" id="PF01966">
    <property type="entry name" value="HD"/>
    <property type="match status" value="1"/>
</dbReference>
<dbReference type="InterPro" id="IPR006674">
    <property type="entry name" value="HD_domain"/>
</dbReference>
<dbReference type="KEGG" id="hmr:Hipma_1277"/>
<dbReference type="eggNOG" id="COG2206">
    <property type="taxonomic scope" value="Bacteria"/>
</dbReference>
<protein>
    <submittedName>
        <fullName evidence="2">Metal-dependent phosphohydrolase HD sub domain protein</fullName>
    </submittedName>
</protein>
<evidence type="ECO:0000313" key="3">
    <source>
        <dbReference type="Proteomes" id="UP000008139"/>
    </source>
</evidence>
<dbReference type="OrthoDB" id="9764337at2"/>
<dbReference type="InterPro" id="IPR037522">
    <property type="entry name" value="HD_GYP_dom"/>
</dbReference>
<dbReference type="InterPro" id="IPR003607">
    <property type="entry name" value="HD/PDEase_dom"/>
</dbReference>